<dbReference type="Pfam" id="PF02902">
    <property type="entry name" value="Peptidase_C48"/>
    <property type="match status" value="1"/>
</dbReference>
<proteinExistence type="inferred from homology"/>
<feature type="region of interest" description="Disordered" evidence="4">
    <location>
        <begin position="680"/>
        <end position="767"/>
    </location>
</feature>
<evidence type="ECO:0000313" key="6">
    <source>
        <dbReference type="EMBL" id="CAK9008505.1"/>
    </source>
</evidence>
<organism evidence="6 7">
    <name type="scientific">Durusdinium trenchii</name>
    <dbReference type="NCBI Taxonomy" id="1381693"/>
    <lineage>
        <taxon>Eukaryota</taxon>
        <taxon>Sar</taxon>
        <taxon>Alveolata</taxon>
        <taxon>Dinophyceae</taxon>
        <taxon>Suessiales</taxon>
        <taxon>Symbiodiniaceae</taxon>
        <taxon>Durusdinium</taxon>
    </lineage>
</organism>
<dbReference type="InterPro" id="IPR038765">
    <property type="entry name" value="Papain-like_cys_pep_sf"/>
</dbReference>
<feature type="compositionally biased region" description="Pro residues" evidence="4">
    <location>
        <begin position="798"/>
        <end position="807"/>
    </location>
</feature>
<feature type="compositionally biased region" description="Basic residues" evidence="4">
    <location>
        <begin position="749"/>
        <end position="760"/>
    </location>
</feature>
<keyword evidence="2" id="KW-0645">Protease</keyword>
<dbReference type="Proteomes" id="UP001642464">
    <property type="component" value="Unassembled WGS sequence"/>
</dbReference>
<feature type="compositionally biased region" description="Basic and acidic residues" evidence="4">
    <location>
        <begin position="680"/>
        <end position="719"/>
    </location>
</feature>
<reference evidence="6 7" key="1">
    <citation type="submission" date="2024-02" db="EMBL/GenBank/DDBJ databases">
        <authorList>
            <person name="Chen Y."/>
            <person name="Shah S."/>
            <person name="Dougan E. K."/>
            <person name="Thang M."/>
            <person name="Chan C."/>
        </authorList>
    </citation>
    <scope>NUCLEOTIDE SEQUENCE [LARGE SCALE GENOMIC DNA]</scope>
</reference>
<evidence type="ECO:0000256" key="4">
    <source>
        <dbReference type="SAM" id="MobiDB-lite"/>
    </source>
</evidence>
<comment type="caution">
    <text evidence="6">The sequence shown here is derived from an EMBL/GenBank/DDBJ whole genome shotgun (WGS) entry which is preliminary data.</text>
</comment>
<sequence length="1268" mass="144493">SPLASVDESPALPPLKKQARIMDAVQALLRQGFITSDGKLIEMRDEAAAKLHQEIVVRKHPGGRPKKHELRGVAGGHKSNVRMKGEKQLRQDLPISHKHAICQHLFKEKESFASERDLMRHGKKKFGLRMSTLRYIWARRKQWATDMQKHKQSASKEHRSERAGAHGVHGHEKAKTQRVRASGAGAKIEFPELYESTKHWLEAERAHGHVVLPRHVSWKYESSLDQEIARLEDVMKDEENPQQWRLLKDRIDRGKRQKKSLEKPKNQDKRARHLMSWMGAKVQAPNLVTQLSEVEQQVRAELTWNQFDFQTWKMSSKKDEVYHEMFAQPENAKKHVHQCVLGFSDQIPLWVKKPTSREVFAGFELRASAKSVSVHRQEIRQQLAQGATDKAAWPVQGEIVRAEGADGQIAEHDDPGLPFHEPSAHDAGKTHLTTMREVNVRDQAKKYPMSLWQRDCFGAAFQADVRKMQFLSHQVPCSVMAKMTSALQLTDTDFSHEFKAKVKSAVDLKMKEGAERMRADEAGPSDQYKMTLRDVASVIDGAMERMIQSNEKKNWVIAGLRRNGMLVMRPQKDGSLKYQDEHKEEWCKGMPIGSSRISQDWLKNRMAWIKSGGNQVDEPIWARIEGAKELADLIEWSYTSGFVADEQEVMKLDEVDQPEWVAAGKFQLPLDLRRLLAKREAGMSSEGQEKREKLREKRNQKKLRNDAKKQLDAEEREQIRASLQSKSKHEAMQQIVPSSRTVTPASKANAKKKSHKKGKSKDKLAVKYKKKDEIKKAALALAKKKKADEAEKANAPADAPPLPPPMEEPPEADEAKADESKQPVPPGVFRVVSDMAGMSLFGRQGTVMAIGENEWQIFLDEVSKNAPPKLVWIKHQYLQQIETSQLKKKWEWTQLSLSRLHKKEILIEAGTIGEDVDDQESWDPVEVIGPKCPDGGLEAQTIVFGWLLLQYMSKGKQLGSMDGITMLFPQLLWCLVNEKAEVDHERCLDALKFEMRGKDKIFLCPLVAGNHWTLMVVDKKSRSIRYYDSLRGSVDETEIGTEAEIQKMHEGCVNMAEEVLSKMLSCECIDEALLNGPPLRRENEKVRQPMMSNMCGHFVLSYMESEMSNHMGYGPASAGHAHGLAFAWHSRLEKMSKQLANEVPKMRKDLELANEKQIQLGKKSLDQMHKQHELAKSRMKKNEELTALMSEAVACLDEKKTIQIDQLPHEYHVARARIVARGVGICSSCRFQSGCLRCDEAKCLAYWMRREHKRTGKPIDAKYQMGKP</sequence>
<dbReference type="EMBL" id="CAXAMM010005771">
    <property type="protein sequence ID" value="CAK9008505.1"/>
    <property type="molecule type" value="Genomic_DNA"/>
</dbReference>
<evidence type="ECO:0000256" key="3">
    <source>
        <dbReference type="ARBA" id="ARBA00022801"/>
    </source>
</evidence>
<keyword evidence="7" id="KW-1185">Reference proteome</keyword>
<dbReference type="Gene3D" id="3.40.395.10">
    <property type="entry name" value="Adenoviral Proteinase, Chain A"/>
    <property type="match status" value="1"/>
</dbReference>
<feature type="region of interest" description="Disordered" evidence="4">
    <location>
        <begin position="148"/>
        <end position="182"/>
    </location>
</feature>
<feature type="compositionally biased region" description="Basic and acidic residues" evidence="4">
    <location>
        <begin position="154"/>
        <end position="175"/>
    </location>
</feature>
<name>A0ABP0J2E0_9DINO</name>
<evidence type="ECO:0000313" key="7">
    <source>
        <dbReference type="Proteomes" id="UP001642464"/>
    </source>
</evidence>
<comment type="similarity">
    <text evidence="1">Belongs to the peptidase C48 family.</text>
</comment>
<gene>
    <name evidence="6" type="ORF">SCF082_LOCUS9887</name>
</gene>
<evidence type="ECO:0000256" key="2">
    <source>
        <dbReference type="ARBA" id="ARBA00022670"/>
    </source>
</evidence>
<feature type="domain" description="Ubiquitin-like protease family profile" evidence="5">
    <location>
        <begin position="1001"/>
        <end position="1106"/>
    </location>
</feature>
<dbReference type="InterPro" id="IPR003653">
    <property type="entry name" value="Peptidase_C48_C"/>
</dbReference>
<accession>A0ABP0J2E0</accession>
<feature type="non-terminal residue" evidence="6">
    <location>
        <position position="1"/>
    </location>
</feature>
<feature type="compositionally biased region" description="Polar residues" evidence="4">
    <location>
        <begin position="735"/>
        <end position="744"/>
    </location>
</feature>
<feature type="region of interest" description="Disordered" evidence="4">
    <location>
        <begin position="250"/>
        <end position="269"/>
    </location>
</feature>
<keyword evidence="3" id="KW-0378">Hydrolase</keyword>
<protein>
    <recommendedName>
        <fullName evidence="5">Ubiquitin-like protease family profile domain-containing protein</fullName>
    </recommendedName>
</protein>
<evidence type="ECO:0000259" key="5">
    <source>
        <dbReference type="Pfam" id="PF02902"/>
    </source>
</evidence>
<feature type="region of interest" description="Disordered" evidence="4">
    <location>
        <begin position="785"/>
        <end position="828"/>
    </location>
</feature>
<dbReference type="SUPFAM" id="SSF54001">
    <property type="entry name" value="Cysteine proteinases"/>
    <property type="match status" value="1"/>
</dbReference>
<evidence type="ECO:0000256" key="1">
    <source>
        <dbReference type="ARBA" id="ARBA00005234"/>
    </source>
</evidence>